<sequence length="150" mass="16437">MHMNRCMVQNHDFGKAKLGADRESQLWKEPELDSDSSDNLSNDGGGGIKSRGFELPPLLYKASSTLSDVEAPVVVLETSLGTDRNGTHQPLMMSLVVWGWAKSMDDHFAMEFPVNSTIPLFGALQNDYGTAQSLLQLCPPDKLLAEVSLK</sequence>
<evidence type="ECO:0000313" key="3">
    <source>
        <dbReference type="Proteomes" id="UP000822688"/>
    </source>
</evidence>
<gene>
    <name evidence="2" type="ORF">KC19_1G006800</name>
</gene>
<evidence type="ECO:0000313" key="2">
    <source>
        <dbReference type="EMBL" id="KAG0589245.1"/>
    </source>
</evidence>
<comment type="caution">
    <text evidence="2">The sequence shown here is derived from an EMBL/GenBank/DDBJ whole genome shotgun (WGS) entry which is preliminary data.</text>
</comment>
<dbReference type="Proteomes" id="UP000822688">
    <property type="component" value="Chromosome 1"/>
</dbReference>
<dbReference type="AlphaFoldDB" id="A0A8T0J0V7"/>
<organism evidence="2 3">
    <name type="scientific">Ceratodon purpureus</name>
    <name type="common">Fire moss</name>
    <name type="synonym">Dicranum purpureum</name>
    <dbReference type="NCBI Taxonomy" id="3225"/>
    <lineage>
        <taxon>Eukaryota</taxon>
        <taxon>Viridiplantae</taxon>
        <taxon>Streptophyta</taxon>
        <taxon>Embryophyta</taxon>
        <taxon>Bryophyta</taxon>
        <taxon>Bryophytina</taxon>
        <taxon>Bryopsida</taxon>
        <taxon>Dicranidae</taxon>
        <taxon>Pseudoditrichales</taxon>
        <taxon>Ditrichaceae</taxon>
        <taxon>Ceratodon</taxon>
    </lineage>
</organism>
<name>A0A8T0J0V7_CERPU</name>
<proteinExistence type="predicted"/>
<keyword evidence="3" id="KW-1185">Reference proteome</keyword>
<reference evidence="2" key="1">
    <citation type="submission" date="2020-06" db="EMBL/GenBank/DDBJ databases">
        <title>WGS assembly of Ceratodon purpureus strain R40.</title>
        <authorList>
            <person name="Carey S.B."/>
            <person name="Jenkins J."/>
            <person name="Shu S."/>
            <person name="Lovell J.T."/>
            <person name="Sreedasyam A."/>
            <person name="Maumus F."/>
            <person name="Tiley G.P."/>
            <person name="Fernandez-Pozo N."/>
            <person name="Barry K."/>
            <person name="Chen C."/>
            <person name="Wang M."/>
            <person name="Lipzen A."/>
            <person name="Daum C."/>
            <person name="Saski C.A."/>
            <person name="Payton A.C."/>
            <person name="Mcbreen J.C."/>
            <person name="Conrad R.E."/>
            <person name="Kollar L.M."/>
            <person name="Olsson S."/>
            <person name="Huttunen S."/>
            <person name="Landis J.B."/>
            <person name="Wickett N.J."/>
            <person name="Johnson M.G."/>
            <person name="Rensing S.A."/>
            <person name="Grimwood J."/>
            <person name="Schmutz J."/>
            <person name="Mcdaniel S.F."/>
        </authorList>
    </citation>
    <scope>NUCLEOTIDE SEQUENCE</scope>
    <source>
        <strain evidence="2">R40</strain>
    </source>
</reference>
<dbReference type="EMBL" id="CM026421">
    <property type="protein sequence ID" value="KAG0589245.1"/>
    <property type="molecule type" value="Genomic_DNA"/>
</dbReference>
<accession>A0A8T0J0V7</accession>
<feature type="region of interest" description="Disordered" evidence="1">
    <location>
        <begin position="27"/>
        <end position="48"/>
    </location>
</feature>
<evidence type="ECO:0000256" key="1">
    <source>
        <dbReference type="SAM" id="MobiDB-lite"/>
    </source>
</evidence>
<protein>
    <submittedName>
        <fullName evidence="2">Uncharacterized protein</fullName>
    </submittedName>
</protein>